<evidence type="ECO:0000256" key="3">
    <source>
        <dbReference type="ARBA" id="ARBA00018651"/>
    </source>
</evidence>
<accession>A0A1J1INJ4</accession>
<dbReference type="EMBL" id="CVRI01000055">
    <property type="protein sequence ID" value="CRL01132.1"/>
    <property type="molecule type" value="Genomic_DNA"/>
</dbReference>
<dbReference type="GO" id="GO:0030371">
    <property type="term" value="F:translation repressor activity"/>
    <property type="evidence" value="ECO:0007669"/>
    <property type="project" value="InterPro"/>
</dbReference>
<evidence type="ECO:0000259" key="6">
    <source>
        <dbReference type="SMART" id="SM00454"/>
    </source>
</evidence>
<dbReference type="OrthoDB" id="2155283at2759"/>
<protein>
    <recommendedName>
        <fullName evidence="3">Protein Smaug</fullName>
    </recommendedName>
</protein>
<dbReference type="SMART" id="SM00454">
    <property type="entry name" value="SAM"/>
    <property type="match status" value="1"/>
</dbReference>
<dbReference type="SUPFAM" id="SSF47769">
    <property type="entry name" value="SAM/Pointed domain"/>
    <property type="match status" value="1"/>
</dbReference>
<keyword evidence="4" id="KW-0963">Cytoplasm</keyword>
<comment type="similarity">
    <text evidence="2">Belongs to the SMAUG family.</text>
</comment>
<dbReference type="InterPro" id="IPR058599">
    <property type="entry name" value="PHAT_Smg/ZCCHC2-like"/>
</dbReference>
<evidence type="ECO:0000256" key="5">
    <source>
        <dbReference type="ARBA" id="ARBA00022884"/>
    </source>
</evidence>
<evidence type="ECO:0000313" key="8">
    <source>
        <dbReference type="Proteomes" id="UP000183832"/>
    </source>
</evidence>
<dbReference type="Proteomes" id="UP000183832">
    <property type="component" value="Unassembled WGS sequence"/>
</dbReference>
<dbReference type="InterPro" id="IPR037093">
    <property type="entry name" value="PHAT_dom_sf"/>
</dbReference>
<keyword evidence="8" id="KW-1185">Reference proteome</keyword>
<dbReference type="GO" id="GO:0006355">
    <property type="term" value="P:regulation of DNA-templated transcription"/>
    <property type="evidence" value="ECO:0007669"/>
    <property type="project" value="InterPro"/>
</dbReference>
<reference evidence="7 8" key="1">
    <citation type="submission" date="2015-04" db="EMBL/GenBank/DDBJ databases">
        <authorList>
            <person name="Syromyatnikov M.Y."/>
            <person name="Popov V.N."/>
        </authorList>
    </citation>
    <scope>NUCLEOTIDE SEQUENCE [LARGE SCALE GENOMIC DNA]</scope>
</reference>
<dbReference type="Gene3D" id="1.10.150.50">
    <property type="entry name" value="Transcription Factor, Ets-1"/>
    <property type="match status" value="1"/>
</dbReference>
<gene>
    <name evidence="7" type="primary">similar to Protein Smaug</name>
    <name evidence="7" type="ORF">CLUMA_CG014369</name>
</gene>
<evidence type="ECO:0000256" key="4">
    <source>
        <dbReference type="ARBA" id="ARBA00022490"/>
    </source>
</evidence>
<organism evidence="7 8">
    <name type="scientific">Clunio marinus</name>
    <dbReference type="NCBI Taxonomy" id="568069"/>
    <lineage>
        <taxon>Eukaryota</taxon>
        <taxon>Metazoa</taxon>
        <taxon>Ecdysozoa</taxon>
        <taxon>Arthropoda</taxon>
        <taxon>Hexapoda</taxon>
        <taxon>Insecta</taxon>
        <taxon>Pterygota</taxon>
        <taxon>Neoptera</taxon>
        <taxon>Endopterygota</taxon>
        <taxon>Diptera</taxon>
        <taxon>Nematocera</taxon>
        <taxon>Chironomoidea</taxon>
        <taxon>Chironomidae</taxon>
        <taxon>Clunio</taxon>
    </lineage>
</organism>
<dbReference type="InterPro" id="IPR013761">
    <property type="entry name" value="SAM/pointed_sf"/>
</dbReference>
<dbReference type="Pfam" id="PF09246">
    <property type="entry name" value="PHAT"/>
    <property type="match status" value="1"/>
</dbReference>
<evidence type="ECO:0000256" key="1">
    <source>
        <dbReference type="ARBA" id="ARBA00004496"/>
    </source>
</evidence>
<dbReference type="SUPFAM" id="SSF48371">
    <property type="entry name" value="ARM repeat"/>
    <property type="match status" value="1"/>
</dbReference>
<comment type="subcellular location">
    <subcellularLocation>
        <location evidence="1">Cytoplasm</location>
    </subcellularLocation>
</comment>
<dbReference type="GO" id="GO:0000289">
    <property type="term" value="P:nuclear-transcribed mRNA poly(A) tail shortening"/>
    <property type="evidence" value="ECO:0007669"/>
    <property type="project" value="TreeGrafter"/>
</dbReference>
<dbReference type="Pfam" id="PF26034">
    <property type="entry name" value="PHAT_SMAUG"/>
    <property type="match status" value="1"/>
</dbReference>
<evidence type="ECO:0000256" key="2">
    <source>
        <dbReference type="ARBA" id="ARBA00008232"/>
    </source>
</evidence>
<sequence length="814" mass="92986">MKPSMATAPPCDTATLSHTYNQFAAMYSQWNDCEKTLVINTVFKLLPFANIKLLSNSIDHHLENHFNKPHRVSHLEDAANATTFLNKLFQKYKTLTVTETSDKNDKNCEKEDKTKEEKNLEDNLVAKYSNKEEIASDLLMYLPLLRSNNDECKKAYMQFVPLILEDTTKSVLPAILIQQYLTYLMIHPMIKNDDQLLLKQWQRKLEEYFATAYIENFTNSSFNFTIDSNSSLAPSSCSSLLTSSSTSSSWLPLTPDSDWHLSKTQDLWDSRVFTLPNSFDTDKTQSGYPTPIGNKNPLQTNFNSIGKPFSSTSNSEHNASFSQNGKEVTDEIVIEGLSNQEEKKERTTSRFDKIFKLEEKKDDKPAHFSDHVINLYGSYGDENVNNLTKSTNSLTTSISGDSGISMLSDNAPEFTKIKKVSDTTRSSESSTSSRIDELNKMSNLQYASPSNHIGMGHICVWLKSLRLHKYFWLFNDMTYEQMMEITEEFLEGLGVTKGARHKLFLCIQKLADRVPVLKQLVQDLIDDGKPLKTVLDELTNIILTPMKPINTVPYDEDVASHVMRLLDCAFQLLMNVKFIQNCDEECFSAFNWLVDKALYHDSFAQQITRLKEFKYKIQRLKIQYGHNKFNFSSGSKGNKLKWNTSKQLKTSAQSSESQVKYCRKNMMQYYGFPSLNQSNKSYGNNLSVNLSNFQKSASREKLNQFSLIQQQHHLQFNNQQTFSQITQLNPQYYRHSMNNPMGFNINQQQVRNSSCSDQQNLLSTTFISSSDLSSHEKTQDSGLSMSFNSTAASVNDVNNRLESLCLQMADQAIE</sequence>
<keyword evidence="5" id="KW-0694">RNA-binding</keyword>
<dbReference type="GO" id="GO:0003729">
    <property type="term" value="F:mRNA binding"/>
    <property type="evidence" value="ECO:0007669"/>
    <property type="project" value="TreeGrafter"/>
</dbReference>
<dbReference type="Gene3D" id="1.25.40.170">
    <property type="entry name" value="Smaug, PHAT domain"/>
    <property type="match status" value="1"/>
</dbReference>
<dbReference type="PANTHER" id="PTHR12515:SF5">
    <property type="entry name" value="PROTEIN SMAUG"/>
    <property type="match status" value="1"/>
</dbReference>
<dbReference type="Pfam" id="PF00536">
    <property type="entry name" value="SAM_1"/>
    <property type="match status" value="1"/>
</dbReference>
<name>A0A1J1INJ4_9DIPT</name>
<dbReference type="AlphaFoldDB" id="A0A1J1INJ4"/>
<dbReference type="STRING" id="568069.A0A1J1INJ4"/>
<feature type="domain" description="SAM" evidence="6">
    <location>
        <begin position="450"/>
        <end position="513"/>
    </location>
</feature>
<dbReference type="InterPro" id="IPR050897">
    <property type="entry name" value="SMAUG/VTS1_RNA-bind"/>
</dbReference>
<dbReference type="PANTHER" id="PTHR12515">
    <property type="entry name" value="STERILE ALPHA MOTIF DOMAIN CONTAINING PROTEIN 4-RELATED"/>
    <property type="match status" value="1"/>
</dbReference>
<proteinExistence type="inferred from homology"/>
<dbReference type="InterPro" id="IPR001660">
    <property type="entry name" value="SAM"/>
</dbReference>
<dbReference type="InterPro" id="IPR016024">
    <property type="entry name" value="ARM-type_fold"/>
</dbReference>
<dbReference type="InterPro" id="IPR015327">
    <property type="entry name" value="PHAT_dom"/>
</dbReference>
<dbReference type="GO" id="GO:0000932">
    <property type="term" value="C:P-body"/>
    <property type="evidence" value="ECO:0007669"/>
    <property type="project" value="TreeGrafter"/>
</dbReference>
<evidence type="ECO:0000313" key="7">
    <source>
        <dbReference type="EMBL" id="CRL01132.1"/>
    </source>
</evidence>